<keyword evidence="2" id="KW-1185">Reference proteome</keyword>
<comment type="caution">
    <text evidence="1">The sequence shown here is derived from an EMBL/GenBank/DDBJ whole genome shotgun (WGS) entry which is preliminary data.</text>
</comment>
<name>A0A3D9I688_9BACL</name>
<evidence type="ECO:0000313" key="2">
    <source>
        <dbReference type="Proteomes" id="UP000256977"/>
    </source>
</evidence>
<dbReference type="EMBL" id="QRDZ01000038">
    <property type="protein sequence ID" value="RED56686.1"/>
    <property type="molecule type" value="Genomic_DNA"/>
</dbReference>
<accession>A0A3D9I688</accession>
<proteinExistence type="predicted"/>
<sequence>MPRKTAKNVKKWNNGKTRIHVGQNANASNNQGGNSIAINAVEIGVVRIRPQ</sequence>
<gene>
    <name evidence="1" type="ORF">DFP98_13855</name>
</gene>
<dbReference type="AlphaFoldDB" id="A0A3D9I688"/>
<dbReference type="RefSeq" id="WP_181918089.1">
    <property type="nucleotide sequence ID" value="NZ_QRDZ01000038.1"/>
</dbReference>
<organism evidence="1 2">
    <name type="scientific">Cohnella phaseoli</name>
    <dbReference type="NCBI Taxonomy" id="456490"/>
    <lineage>
        <taxon>Bacteria</taxon>
        <taxon>Bacillati</taxon>
        <taxon>Bacillota</taxon>
        <taxon>Bacilli</taxon>
        <taxon>Bacillales</taxon>
        <taxon>Paenibacillaceae</taxon>
        <taxon>Cohnella</taxon>
    </lineage>
</organism>
<reference evidence="1 2" key="1">
    <citation type="submission" date="2018-07" db="EMBL/GenBank/DDBJ databases">
        <title>Genomic Encyclopedia of Type Strains, Phase III (KMG-III): the genomes of soil and plant-associated and newly described type strains.</title>
        <authorList>
            <person name="Whitman W."/>
        </authorList>
    </citation>
    <scope>NUCLEOTIDE SEQUENCE [LARGE SCALE GENOMIC DNA]</scope>
    <source>
        <strain evidence="1 2">CECT 7287</strain>
    </source>
</reference>
<dbReference type="Proteomes" id="UP000256977">
    <property type="component" value="Unassembled WGS sequence"/>
</dbReference>
<evidence type="ECO:0000313" key="1">
    <source>
        <dbReference type="EMBL" id="RED56686.1"/>
    </source>
</evidence>
<protein>
    <submittedName>
        <fullName evidence="1">Uncharacterized protein</fullName>
    </submittedName>
</protein>